<reference evidence="2 3" key="1">
    <citation type="submission" date="2019-11" db="EMBL/GenBank/DDBJ databases">
        <title>Whole genome sequence of Oryza granulata.</title>
        <authorList>
            <person name="Li W."/>
        </authorList>
    </citation>
    <scope>NUCLEOTIDE SEQUENCE [LARGE SCALE GENOMIC DNA]</scope>
    <source>
        <strain evidence="3">cv. Menghai</strain>
        <tissue evidence="2">Leaf</tissue>
    </source>
</reference>
<comment type="caution">
    <text evidence="2">The sequence shown here is derived from an EMBL/GenBank/DDBJ whole genome shotgun (WGS) entry which is preliminary data.</text>
</comment>
<feature type="compositionally biased region" description="Polar residues" evidence="1">
    <location>
        <begin position="20"/>
        <end position="35"/>
    </location>
</feature>
<dbReference type="EMBL" id="SPHZ02000001">
    <property type="protein sequence ID" value="KAF0932352.1"/>
    <property type="molecule type" value="Genomic_DNA"/>
</dbReference>
<feature type="non-terminal residue" evidence="2">
    <location>
        <position position="1"/>
    </location>
</feature>
<feature type="region of interest" description="Disordered" evidence="1">
    <location>
        <begin position="18"/>
        <end position="39"/>
    </location>
</feature>
<accession>A0A6G1F6A4</accession>
<organism evidence="2 3">
    <name type="scientific">Oryza meyeriana var. granulata</name>
    <dbReference type="NCBI Taxonomy" id="110450"/>
    <lineage>
        <taxon>Eukaryota</taxon>
        <taxon>Viridiplantae</taxon>
        <taxon>Streptophyta</taxon>
        <taxon>Embryophyta</taxon>
        <taxon>Tracheophyta</taxon>
        <taxon>Spermatophyta</taxon>
        <taxon>Magnoliopsida</taxon>
        <taxon>Liliopsida</taxon>
        <taxon>Poales</taxon>
        <taxon>Poaceae</taxon>
        <taxon>BOP clade</taxon>
        <taxon>Oryzoideae</taxon>
        <taxon>Oryzeae</taxon>
        <taxon>Oryzinae</taxon>
        <taxon>Oryza</taxon>
        <taxon>Oryza meyeriana</taxon>
    </lineage>
</organism>
<name>A0A6G1F6A4_9ORYZ</name>
<gene>
    <name evidence="2" type="ORF">E2562_010298</name>
</gene>
<dbReference type="Proteomes" id="UP000479710">
    <property type="component" value="Unassembled WGS sequence"/>
</dbReference>
<protein>
    <submittedName>
        <fullName evidence="2">Uncharacterized protein</fullName>
    </submittedName>
</protein>
<evidence type="ECO:0000313" key="2">
    <source>
        <dbReference type="EMBL" id="KAF0932352.1"/>
    </source>
</evidence>
<proteinExistence type="predicted"/>
<sequence length="76" mass="8187">VFRSLRCLLDADVNGHCASANGSKEPSRPNETSLQLPGEQVPVLGERGTLDSLALTRRRRSCDDNGRLLLVGQRGG</sequence>
<evidence type="ECO:0000256" key="1">
    <source>
        <dbReference type="SAM" id="MobiDB-lite"/>
    </source>
</evidence>
<keyword evidence="3" id="KW-1185">Reference proteome</keyword>
<evidence type="ECO:0000313" key="3">
    <source>
        <dbReference type="Proteomes" id="UP000479710"/>
    </source>
</evidence>
<dbReference type="AlphaFoldDB" id="A0A6G1F6A4"/>